<comment type="caution">
    <text evidence="1">The sequence shown here is derived from an EMBL/GenBank/DDBJ whole genome shotgun (WGS) entry which is preliminary data.</text>
</comment>
<protein>
    <submittedName>
        <fullName evidence="1">Uncharacterized protein</fullName>
    </submittedName>
</protein>
<evidence type="ECO:0000313" key="2">
    <source>
        <dbReference type="Proteomes" id="UP001595803"/>
    </source>
</evidence>
<reference evidence="2" key="1">
    <citation type="journal article" date="2019" name="Int. J. Syst. Evol. Microbiol.">
        <title>The Global Catalogue of Microorganisms (GCM) 10K type strain sequencing project: providing services to taxonomists for standard genome sequencing and annotation.</title>
        <authorList>
            <consortium name="The Broad Institute Genomics Platform"/>
            <consortium name="The Broad Institute Genome Sequencing Center for Infectious Disease"/>
            <person name="Wu L."/>
            <person name="Ma J."/>
        </authorList>
    </citation>
    <scope>NUCLEOTIDE SEQUENCE [LARGE SCALE GENOMIC DNA]</scope>
    <source>
        <strain evidence="2">CCTCC AB 2017081</strain>
    </source>
</reference>
<dbReference type="Proteomes" id="UP001595803">
    <property type="component" value="Unassembled WGS sequence"/>
</dbReference>
<name>A0ABV7ZAS8_9DEIO</name>
<proteinExistence type="predicted"/>
<gene>
    <name evidence="1" type="ORF">ACFOSB_10120</name>
</gene>
<organism evidence="1 2">
    <name type="scientific">Deinococcus rufus</name>
    <dbReference type="NCBI Taxonomy" id="2136097"/>
    <lineage>
        <taxon>Bacteria</taxon>
        <taxon>Thermotogati</taxon>
        <taxon>Deinococcota</taxon>
        <taxon>Deinococci</taxon>
        <taxon>Deinococcales</taxon>
        <taxon>Deinococcaceae</taxon>
        <taxon>Deinococcus</taxon>
    </lineage>
</organism>
<dbReference type="EMBL" id="JBHRZG010000010">
    <property type="protein sequence ID" value="MFC3833214.1"/>
    <property type="molecule type" value="Genomic_DNA"/>
</dbReference>
<accession>A0ABV7ZAS8</accession>
<sequence length="542" mass="55369">MTLTAVIVATTQVSLGTRRTATDDAASARLLLGAESGMARFLDCTRQGMNFGSATNAATLDTALASTACSTGGTMKAFTVTDASVSMKVVRTVPASFSSVNELNAVDITSTATSSLGRSSVTQRFAVSQRNLPRLTVPGAVTSYPGVNLNGNASVGGATLGDPAGAVYPSYLSLKRKSALGVSEGTPVVMDASASNARLLRSLVAGSYVRMPLVSSVTGTLGVGAPTGLFRVDASDAAAQTVTLTPTDLPASLLTPYVPVAANADLVLNGLTGLTASSMTVHNSETFLQGDRVAVTLGVPPITYSATVSSVPATTASGTSFGVTWSPTTPNAVALATFNEGQPVSKSTLGVVTAGTFSPGKEAPVGGVMSLASTTIVPSPLGDTLFTKTFGTTPDDLRAMSRVVDESKFSAAGRTVSGVTWLTSTTHSVNLNANPKLNGTGILIVDGDLTINQTQSDACNMNGLLYVRGNLRIQGNLQLCGAIVVEGSVLDGNNDVVAIDNTTTEFLGTGRKIQYDPKVLYDITQGTGAVTFAPQAGTWRQQ</sequence>
<keyword evidence="2" id="KW-1185">Reference proteome</keyword>
<evidence type="ECO:0000313" key="1">
    <source>
        <dbReference type="EMBL" id="MFC3833214.1"/>
    </source>
</evidence>